<dbReference type="STRING" id="547559.Nmag_2552"/>
<dbReference type="Proteomes" id="UP000001879">
    <property type="component" value="Chromosome"/>
</dbReference>
<reference evidence="3" key="1">
    <citation type="submission" date="2010-02" db="EMBL/GenBank/DDBJ databases">
        <title>Complete sequence of chromosome of Natrialba magadii ATCC 43099.</title>
        <authorList>
            <consortium name="US DOE Joint Genome Institute"/>
            <person name="Lucas S."/>
            <person name="Copeland A."/>
            <person name="Lapidus A."/>
            <person name="Cheng J.-F."/>
            <person name="Bruce D."/>
            <person name="Goodwin L."/>
            <person name="Pitluck S."/>
            <person name="Davenport K."/>
            <person name="Saunders E."/>
            <person name="Detter J.C."/>
            <person name="Han C."/>
            <person name="Tapia R."/>
            <person name="Land M."/>
            <person name="Hauser L."/>
            <person name="Kyrpides N."/>
            <person name="Mikhailova N."/>
            <person name="De Castro R.E."/>
            <person name="Maupin-Furlow J.A."/>
            <person name="Woyke T."/>
        </authorList>
    </citation>
    <scope>NUCLEOTIDE SEQUENCE [LARGE SCALE GENOMIC DNA]</scope>
    <source>
        <strain evidence="3">ATCC 43099 / DSM 3394 / CCM 3739 / CIP 104546 / IAM 13178 / JCM 8861 / NBRC 102185 / NCIMB 2190 / MS3</strain>
    </source>
</reference>
<reference evidence="2 4" key="3">
    <citation type="journal article" date="2014" name="PLoS Genet.">
        <title>Phylogenetically driven sequencing of extremely halophilic archaea reveals strategies for static and dynamic osmo-response.</title>
        <authorList>
            <person name="Becker E.A."/>
            <person name="Seitzer P.M."/>
            <person name="Tritt A."/>
            <person name="Larsen D."/>
            <person name="Krusor M."/>
            <person name="Yao A.I."/>
            <person name="Wu D."/>
            <person name="Madern D."/>
            <person name="Eisen J.A."/>
            <person name="Darling A.E."/>
            <person name="Facciotti M.T."/>
        </authorList>
    </citation>
    <scope>NUCLEOTIDE SEQUENCE [LARGE SCALE GENOMIC DNA]</scope>
    <source>
        <strain evidence="4">ATCC 43099 / DSM 3394 / CCM 3739 / CIP 104546 / IAM 13178 / JCM 8861 / NBRC 102185 / NCIMB 2190 / MS3</strain>
        <strain evidence="2">MS-3</strain>
    </source>
</reference>
<name>D3SYE1_NATMM</name>
<dbReference type="Gene3D" id="1.50.10.10">
    <property type="match status" value="1"/>
</dbReference>
<dbReference type="OrthoDB" id="161490at2157"/>
<dbReference type="Proteomes" id="UP000011543">
    <property type="component" value="Unassembled WGS sequence"/>
</dbReference>
<organism evidence="1 3">
    <name type="scientific">Natrialba magadii (strain ATCC 43099 / DSM 3394 / CCM 3739 / CIP 104546 / IAM 13178 / JCM 8861 / NBRC 102185 / NCIMB 2190 / MS3)</name>
    <name type="common">Natronobacterium magadii</name>
    <dbReference type="NCBI Taxonomy" id="547559"/>
    <lineage>
        <taxon>Archaea</taxon>
        <taxon>Methanobacteriati</taxon>
        <taxon>Methanobacteriota</taxon>
        <taxon>Stenosarchaea group</taxon>
        <taxon>Halobacteria</taxon>
        <taxon>Halobacteriales</taxon>
        <taxon>Natrialbaceae</taxon>
        <taxon>Natrialba</taxon>
    </lineage>
</organism>
<accession>D3SYE1</accession>
<evidence type="ECO:0000313" key="3">
    <source>
        <dbReference type="Proteomes" id="UP000001879"/>
    </source>
</evidence>
<dbReference type="SUPFAM" id="SSF48208">
    <property type="entry name" value="Six-hairpin glycosidases"/>
    <property type="match status" value="1"/>
</dbReference>
<dbReference type="EMBL" id="AOHS01000029">
    <property type="protein sequence ID" value="ELY30891.1"/>
    <property type="molecule type" value="Genomic_DNA"/>
</dbReference>
<dbReference type="KEGG" id="nmg:Nmag_2552"/>
<protein>
    <submittedName>
        <fullName evidence="1">Uncharacterized protein</fullName>
    </submittedName>
</protein>
<dbReference type="PaxDb" id="547559-Nmag_2552"/>
<dbReference type="EMBL" id="CP001932">
    <property type="protein sequence ID" value="ADD06112.1"/>
    <property type="molecule type" value="Genomic_DNA"/>
</dbReference>
<dbReference type="InterPro" id="IPR012341">
    <property type="entry name" value="6hp_glycosidase-like_sf"/>
</dbReference>
<dbReference type="GeneID" id="8825407"/>
<evidence type="ECO:0000313" key="2">
    <source>
        <dbReference type="EMBL" id="ELY30891.1"/>
    </source>
</evidence>
<dbReference type="GO" id="GO:0005975">
    <property type="term" value="P:carbohydrate metabolic process"/>
    <property type="evidence" value="ECO:0007669"/>
    <property type="project" value="InterPro"/>
</dbReference>
<dbReference type="PATRIC" id="fig|547559.17.peg.1493"/>
<reference evidence="1 3" key="2">
    <citation type="journal article" date="2012" name="BMC Genomics">
        <title>A comparative genomics perspective on the genetic content of the alkaliphilic haloarchaeon Natrialba magadii ATCC 43099T.</title>
        <authorList>
            <person name="Siddaramappa S."/>
            <person name="Challacombe J.F."/>
            <person name="Decastro R.E."/>
            <person name="Pfeiffer F."/>
            <person name="Sastre D.E."/>
            <person name="Gimenez M.I."/>
            <person name="Paggi R.A."/>
            <person name="Detter J.C."/>
            <person name="Davenport K.W."/>
            <person name="Goodwin L.A."/>
            <person name="Kyrpides N."/>
            <person name="Tapia R."/>
            <person name="Pitluck S."/>
            <person name="Lucas S."/>
            <person name="Woyke T."/>
            <person name="Maupin-Furlow J.A."/>
        </authorList>
    </citation>
    <scope>NUCLEOTIDE SEQUENCE [LARGE SCALE GENOMIC DNA]</scope>
    <source>
        <strain evidence="1">ATCC 43099</strain>
        <strain evidence="3">ATCC 43099 / DSM 3394 / CCM 3739 / CIP 104546 / IAM 13178 / JCM 8861 / NBRC 102185 / NCIMB 2190 / MS3</strain>
    </source>
</reference>
<dbReference type="HOGENOM" id="CLU_777591_0_0_2"/>
<proteinExistence type="predicted"/>
<dbReference type="RefSeq" id="WP_004215255.1">
    <property type="nucleotide sequence ID" value="NC_013922.1"/>
</dbReference>
<gene>
    <name evidence="1" type="ordered locus">Nmag_2552</name>
    <name evidence="2" type="ORF">C500_07633</name>
</gene>
<dbReference type="eggNOG" id="arCOG03287">
    <property type="taxonomic scope" value="Archaea"/>
</dbReference>
<sequence length="359" mass="39763">MGTLSATRYYSRELWRRLAHYGHVRRHGYPDHGSLERATETILAERATGGVESGGHFHGIWPRDLCFAARGLVAAGYRDTVAKTGDWLVSQLSDIFYTDFHTGTSVNAATPAEGVDTFPALVLLLAEADRLEYHANAIATLAALHDRKFVDSELGLVTGAGSSWWDSAAAPREAYNTALLLAATGVLECRGIETVFTGRSGALRKGLGRLWNGSYFDEHRGSSVLACDANVPVLYFGLVEPSVAETIVDSLGVLETSNGLRLREASFSRREVHPFFLLHRDYHTQIWPWNSFAYAVGLRRYGFDERARREAERVERCLAPVGTFLELYRVTGEPYVKRGYAAVGDFTVAAALWRELQSL</sequence>
<keyword evidence="3" id="KW-1185">Reference proteome</keyword>
<reference evidence="1" key="4">
    <citation type="submission" date="2016-09" db="EMBL/GenBank/DDBJ databases">
        <authorList>
            <person name="Pfeiffer F."/>
        </authorList>
    </citation>
    <scope>NUCLEOTIDE SEQUENCE</scope>
    <source>
        <strain evidence="1">ATCC 43099</strain>
    </source>
</reference>
<dbReference type="AlphaFoldDB" id="D3SYE1"/>
<dbReference type="InterPro" id="IPR008928">
    <property type="entry name" value="6-hairpin_glycosidase_sf"/>
</dbReference>
<evidence type="ECO:0000313" key="4">
    <source>
        <dbReference type="Proteomes" id="UP000011543"/>
    </source>
</evidence>
<evidence type="ECO:0000313" key="1">
    <source>
        <dbReference type="EMBL" id="ADD06112.1"/>
    </source>
</evidence>